<protein>
    <submittedName>
        <fullName evidence="3">Uncharacterized protein LOC106011317</fullName>
    </submittedName>
</protein>
<accession>A0ABM0ZWG7</accession>
<dbReference type="GeneID" id="106011317"/>
<keyword evidence="2" id="KW-1185">Reference proteome</keyword>
<evidence type="ECO:0000313" key="3">
    <source>
        <dbReference type="RefSeq" id="XP_012935943.2"/>
    </source>
</evidence>
<reference evidence="3" key="1">
    <citation type="submission" date="2025-08" db="UniProtKB">
        <authorList>
            <consortium name="RefSeq"/>
        </authorList>
    </citation>
    <scope>IDENTIFICATION</scope>
</reference>
<organism evidence="2 3">
    <name type="scientific">Aplysia californica</name>
    <name type="common">California sea hare</name>
    <dbReference type="NCBI Taxonomy" id="6500"/>
    <lineage>
        <taxon>Eukaryota</taxon>
        <taxon>Metazoa</taxon>
        <taxon>Spiralia</taxon>
        <taxon>Lophotrochozoa</taxon>
        <taxon>Mollusca</taxon>
        <taxon>Gastropoda</taxon>
        <taxon>Heterobranchia</taxon>
        <taxon>Euthyneura</taxon>
        <taxon>Tectipleura</taxon>
        <taxon>Aplysiida</taxon>
        <taxon>Aplysioidea</taxon>
        <taxon>Aplysiidae</taxon>
        <taxon>Aplysia</taxon>
    </lineage>
</organism>
<gene>
    <name evidence="3" type="primary">LOC106011317</name>
</gene>
<evidence type="ECO:0000313" key="2">
    <source>
        <dbReference type="Proteomes" id="UP000694888"/>
    </source>
</evidence>
<feature type="region of interest" description="Disordered" evidence="1">
    <location>
        <begin position="113"/>
        <end position="138"/>
    </location>
</feature>
<sequence>MAPQYQNDRELGVSEYFNTFAQQNRSVSAPVYPKVKTAIMELPLDPTRFHVQRGSDYKFGNDERSKLSEHQRAFGRNDDLEDFSGKLARGEAGDVGKKMKALERQSNVFRTGDYNGALGNKESTTVNDFGPRTRPPAEVFSKTIGPRDAELGRQDQTKAHFQFGSCADGLDSVYGKDYMMSALAARAAPTQAYTKDAGNVLQCDPEFSNAARSLKSSDFMAPPRPLKKMIENNAGKKYLDHISISMDPNRHAADRQKSLAHSDYNKHPNNFNPLPPFMAKSAPYNYLHTDPALPYPGLDKNSEASVSWEWFSRVLEC</sequence>
<dbReference type="Proteomes" id="UP000694888">
    <property type="component" value="Unplaced"/>
</dbReference>
<proteinExistence type="predicted"/>
<evidence type="ECO:0000256" key="1">
    <source>
        <dbReference type="SAM" id="MobiDB-lite"/>
    </source>
</evidence>
<dbReference type="RefSeq" id="XP_012935943.2">
    <property type="nucleotide sequence ID" value="XM_013080489.2"/>
</dbReference>
<name>A0ABM0ZWG7_APLCA</name>